<keyword evidence="3" id="KW-1185">Reference proteome</keyword>
<sequence>MSDFPGVSGIYGPLEIGVTLCTLLYGIQTFQTFHYYRNSSGDPIHLKLMVALIWLVEMLQRLASLTTPCSRFLELGQTTCNLYTNYSWSITFYGRAPQEMLIHPSRFLLLGFLFSSLSRTVIELFFANRIQVLSKNLYIVLLCLVLTISCLVGSVILVAKIWTSPLGLIFLKSKLEWGDDCLYFGRPAGRRPDHLVHVPPFVATKKSWNPI</sequence>
<dbReference type="Proteomes" id="UP000623467">
    <property type="component" value="Unassembled WGS sequence"/>
</dbReference>
<reference evidence="2" key="1">
    <citation type="submission" date="2020-05" db="EMBL/GenBank/DDBJ databases">
        <title>Mycena genomes resolve the evolution of fungal bioluminescence.</title>
        <authorList>
            <person name="Tsai I.J."/>
        </authorList>
    </citation>
    <scope>NUCLEOTIDE SEQUENCE</scope>
    <source>
        <strain evidence="2">160909Yilan</strain>
    </source>
</reference>
<gene>
    <name evidence="2" type="ORF">MSAN_00940300</name>
</gene>
<evidence type="ECO:0000313" key="3">
    <source>
        <dbReference type="Proteomes" id="UP000623467"/>
    </source>
</evidence>
<name>A0A8H7DA16_9AGAR</name>
<protein>
    <submittedName>
        <fullName evidence="2">Uncharacterized protein</fullName>
    </submittedName>
</protein>
<keyword evidence="1" id="KW-1133">Transmembrane helix</keyword>
<keyword evidence="1" id="KW-0472">Membrane</keyword>
<dbReference type="AlphaFoldDB" id="A0A8H7DA16"/>
<evidence type="ECO:0000313" key="2">
    <source>
        <dbReference type="EMBL" id="KAF7366820.1"/>
    </source>
</evidence>
<comment type="caution">
    <text evidence="2">The sequence shown here is derived from an EMBL/GenBank/DDBJ whole genome shotgun (WGS) entry which is preliminary data.</text>
</comment>
<proteinExistence type="predicted"/>
<dbReference type="EMBL" id="JACAZH010000006">
    <property type="protein sequence ID" value="KAF7366820.1"/>
    <property type="molecule type" value="Genomic_DNA"/>
</dbReference>
<accession>A0A8H7DA16</accession>
<feature type="transmembrane region" description="Helical" evidence="1">
    <location>
        <begin position="6"/>
        <end position="25"/>
    </location>
</feature>
<feature type="transmembrane region" description="Helical" evidence="1">
    <location>
        <begin position="138"/>
        <end position="162"/>
    </location>
</feature>
<dbReference type="OrthoDB" id="3011951at2759"/>
<keyword evidence="1" id="KW-0812">Transmembrane</keyword>
<evidence type="ECO:0000256" key="1">
    <source>
        <dbReference type="SAM" id="Phobius"/>
    </source>
</evidence>
<organism evidence="2 3">
    <name type="scientific">Mycena sanguinolenta</name>
    <dbReference type="NCBI Taxonomy" id="230812"/>
    <lineage>
        <taxon>Eukaryota</taxon>
        <taxon>Fungi</taxon>
        <taxon>Dikarya</taxon>
        <taxon>Basidiomycota</taxon>
        <taxon>Agaricomycotina</taxon>
        <taxon>Agaricomycetes</taxon>
        <taxon>Agaricomycetidae</taxon>
        <taxon>Agaricales</taxon>
        <taxon>Marasmiineae</taxon>
        <taxon>Mycenaceae</taxon>
        <taxon>Mycena</taxon>
    </lineage>
</organism>